<evidence type="ECO:0000313" key="4">
    <source>
        <dbReference type="Proteomes" id="UP001161247"/>
    </source>
</evidence>
<organism evidence="3 4">
    <name type="scientific">Oldenlandia corymbosa var. corymbosa</name>
    <dbReference type="NCBI Taxonomy" id="529605"/>
    <lineage>
        <taxon>Eukaryota</taxon>
        <taxon>Viridiplantae</taxon>
        <taxon>Streptophyta</taxon>
        <taxon>Embryophyta</taxon>
        <taxon>Tracheophyta</taxon>
        <taxon>Spermatophyta</taxon>
        <taxon>Magnoliopsida</taxon>
        <taxon>eudicotyledons</taxon>
        <taxon>Gunneridae</taxon>
        <taxon>Pentapetalae</taxon>
        <taxon>asterids</taxon>
        <taxon>lamiids</taxon>
        <taxon>Gentianales</taxon>
        <taxon>Rubiaceae</taxon>
        <taxon>Rubioideae</taxon>
        <taxon>Spermacoceae</taxon>
        <taxon>Hedyotis-Oldenlandia complex</taxon>
        <taxon>Oldenlandia</taxon>
    </lineage>
</organism>
<dbReference type="PANTHER" id="PTHR48222:SF4">
    <property type="entry name" value="PROTEINASE INHIBITOR, PROPEPTIDE"/>
    <property type="match status" value="1"/>
</dbReference>
<feature type="domain" description="Inhibitor I9" evidence="2">
    <location>
        <begin position="37"/>
        <end position="112"/>
    </location>
</feature>
<feature type="chain" id="PRO_5043740530" evidence="1">
    <location>
        <begin position="25"/>
        <end position="120"/>
    </location>
</feature>
<gene>
    <name evidence="3" type="ORF">OLC1_LOCUS21409</name>
</gene>
<dbReference type="EMBL" id="OX459125">
    <property type="protein sequence ID" value="CAI9114751.1"/>
    <property type="molecule type" value="Genomic_DNA"/>
</dbReference>
<evidence type="ECO:0000256" key="1">
    <source>
        <dbReference type="SAM" id="SignalP"/>
    </source>
</evidence>
<protein>
    <submittedName>
        <fullName evidence="3">OLC1v1015545C2</fullName>
    </submittedName>
</protein>
<reference evidence="3" key="1">
    <citation type="submission" date="2023-03" db="EMBL/GenBank/DDBJ databases">
        <authorList>
            <person name="Julca I."/>
        </authorList>
    </citation>
    <scope>NUCLEOTIDE SEQUENCE</scope>
</reference>
<keyword evidence="4" id="KW-1185">Reference proteome</keyword>
<dbReference type="Proteomes" id="UP001161247">
    <property type="component" value="Chromosome 8"/>
</dbReference>
<dbReference type="Gene3D" id="3.30.70.80">
    <property type="entry name" value="Peptidase S8 propeptide/proteinase inhibitor I9"/>
    <property type="match status" value="1"/>
</dbReference>
<proteinExistence type="predicted"/>
<dbReference type="InterPro" id="IPR037045">
    <property type="entry name" value="S8pro/Inhibitor_I9_sf"/>
</dbReference>
<evidence type="ECO:0000313" key="3">
    <source>
        <dbReference type="EMBL" id="CAI9114751.1"/>
    </source>
</evidence>
<dbReference type="Pfam" id="PF05922">
    <property type="entry name" value="Inhibitor_I9"/>
    <property type="match status" value="1"/>
</dbReference>
<dbReference type="PANTHER" id="PTHR48222">
    <property type="entry name" value="PROTEINASE INHIBITOR, PROPEPTIDE"/>
    <property type="match status" value="1"/>
</dbReference>
<evidence type="ECO:0000259" key="2">
    <source>
        <dbReference type="Pfam" id="PF05922"/>
    </source>
</evidence>
<dbReference type="InterPro" id="IPR010259">
    <property type="entry name" value="S8pro/Inhibitor_I9"/>
</dbReference>
<dbReference type="AlphaFoldDB" id="A0AAV1E5T9"/>
<sequence>MKRILIYFLIAAVSFSCFSSISMAESQNPSSSEAKVHIVYTERPQDQEPEAYHVQTLSNVLGSEEAAKAALIYSYKNAASGFSAKLTDEQVAEISKQPGVLQVVPSRTLQLHSGPGRMNV</sequence>
<accession>A0AAV1E5T9</accession>
<keyword evidence="1" id="KW-0732">Signal</keyword>
<dbReference type="PROSITE" id="PS51257">
    <property type="entry name" value="PROKAR_LIPOPROTEIN"/>
    <property type="match status" value="1"/>
</dbReference>
<feature type="signal peptide" evidence="1">
    <location>
        <begin position="1"/>
        <end position="24"/>
    </location>
</feature>
<name>A0AAV1E5T9_OLDCO</name>